<evidence type="ECO:0000313" key="1">
    <source>
        <dbReference type="EnsemblPlants" id="Kaladp0001s0304.1.v1.1"/>
    </source>
</evidence>
<accession>A0A7N0R8X8</accession>
<proteinExistence type="predicted"/>
<dbReference type="EnsemblPlants" id="Kaladp0001s0304.1.v1.1">
    <property type="protein sequence ID" value="Kaladp0001s0304.1.v1.1"/>
    <property type="gene ID" value="Kaladp0001s0304.v1.1"/>
</dbReference>
<name>A0A7N0R8X8_KALFE</name>
<dbReference type="Gramene" id="Kaladp0001s0304.1.v1.1">
    <property type="protein sequence ID" value="Kaladp0001s0304.1.v1.1"/>
    <property type="gene ID" value="Kaladp0001s0304.v1.1"/>
</dbReference>
<reference evidence="1" key="1">
    <citation type="submission" date="2021-01" db="UniProtKB">
        <authorList>
            <consortium name="EnsemblPlants"/>
        </authorList>
    </citation>
    <scope>IDENTIFICATION</scope>
</reference>
<organism evidence="1 2">
    <name type="scientific">Kalanchoe fedtschenkoi</name>
    <name type="common">Lavender scallops</name>
    <name type="synonym">South American air plant</name>
    <dbReference type="NCBI Taxonomy" id="63787"/>
    <lineage>
        <taxon>Eukaryota</taxon>
        <taxon>Viridiplantae</taxon>
        <taxon>Streptophyta</taxon>
        <taxon>Embryophyta</taxon>
        <taxon>Tracheophyta</taxon>
        <taxon>Spermatophyta</taxon>
        <taxon>Magnoliopsida</taxon>
        <taxon>eudicotyledons</taxon>
        <taxon>Gunneridae</taxon>
        <taxon>Pentapetalae</taxon>
        <taxon>Saxifragales</taxon>
        <taxon>Crassulaceae</taxon>
        <taxon>Kalanchoe</taxon>
    </lineage>
</organism>
<dbReference type="AlphaFoldDB" id="A0A7N0R8X8"/>
<evidence type="ECO:0000313" key="2">
    <source>
        <dbReference type="Proteomes" id="UP000594263"/>
    </source>
</evidence>
<sequence length="105" mass="11755">MSYWNRFQPSSSFYIALSVVSLKEQLATTTLSNMLLLRLYEDDNARRQLQLQYAGYSYDMPMQYPPYAQPDPFAVSNNIAPPSYVQGLASHDTAAAATNDGPKPI</sequence>
<dbReference type="Proteomes" id="UP000594263">
    <property type="component" value="Unplaced"/>
</dbReference>
<keyword evidence="2" id="KW-1185">Reference proteome</keyword>
<protein>
    <submittedName>
        <fullName evidence="1">Uncharacterized protein</fullName>
    </submittedName>
</protein>